<dbReference type="InterPro" id="IPR026983">
    <property type="entry name" value="DHC"/>
</dbReference>
<proteinExistence type="predicted"/>
<dbReference type="GO" id="GO:0007018">
    <property type="term" value="P:microtubule-based movement"/>
    <property type="evidence" value="ECO:0007669"/>
    <property type="project" value="InterPro"/>
</dbReference>
<evidence type="ECO:0000313" key="3">
    <source>
        <dbReference type="EMBL" id="CEM36927.1"/>
    </source>
</evidence>
<dbReference type="EMBL" id="CDMY01000910">
    <property type="protein sequence ID" value="CEM36927.1"/>
    <property type="molecule type" value="Genomic_DNA"/>
</dbReference>
<sequence length="175" mass="19493">RCASVHPKRRPSACDQVQRGDPAKSMNLVLFDDALKHIMRISRIIQLPCASAMLAGVGGSGKQSLTHLAGYIAPHKRFQITITKTYKILRFRGSSDSHSSVKPGYAGRTELSEAPRRSYRRDHARIFRLLSEDGRYVPTSIMTVSFFGPVPWLAACPQDHYDYGCRCGHCETSIA</sequence>
<dbReference type="GO" id="GO:0051959">
    <property type="term" value="F:dynein light intermediate chain binding"/>
    <property type="evidence" value="ECO:0007669"/>
    <property type="project" value="InterPro"/>
</dbReference>
<dbReference type="VEuPathDB" id="CryptoDB:Vbra_1821"/>
<dbReference type="InParanoid" id="A0A0G4H0R2"/>
<feature type="non-terminal residue" evidence="3">
    <location>
        <position position="1"/>
    </location>
</feature>
<organism evidence="3 4">
    <name type="scientific">Vitrella brassicaformis (strain CCMP3155)</name>
    <dbReference type="NCBI Taxonomy" id="1169540"/>
    <lineage>
        <taxon>Eukaryota</taxon>
        <taxon>Sar</taxon>
        <taxon>Alveolata</taxon>
        <taxon>Colpodellida</taxon>
        <taxon>Vitrellaceae</taxon>
        <taxon>Vitrella</taxon>
    </lineage>
</organism>
<dbReference type="InterPro" id="IPR027417">
    <property type="entry name" value="P-loop_NTPase"/>
</dbReference>
<evidence type="ECO:0000259" key="2">
    <source>
        <dbReference type="Pfam" id="PF12780"/>
    </source>
</evidence>
<feature type="domain" description="Dynein heavy chain AAA module D4" evidence="2">
    <location>
        <begin position="26"/>
        <end position="92"/>
    </location>
</feature>
<dbReference type="SUPFAM" id="SSF52540">
    <property type="entry name" value="P-loop containing nucleoside triphosphate hydrolases"/>
    <property type="match status" value="1"/>
</dbReference>
<dbReference type="PANTHER" id="PTHR22878">
    <property type="entry name" value="DYNEIN HEAVY CHAIN 6, AXONEMAL-LIKE-RELATED"/>
    <property type="match status" value="1"/>
</dbReference>
<dbReference type="GO" id="GO:0030286">
    <property type="term" value="C:dynein complex"/>
    <property type="evidence" value="ECO:0007669"/>
    <property type="project" value="InterPro"/>
</dbReference>
<dbReference type="InterPro" id="IPR024317">
    <property type="entry name" value="Dynein_heavy_chain_D4_dom"/>
</dbReference>
<reference evidence="3 4" key="1">
    <citation type="submission" date="2014-11" db="EMBL/GenBank/DDBJ databases">
        <authorList>
            <person name="Zhu J."/>
            <person name="Qi W."/>
            <person name="Song R."/>
        </authorList>
    </citation>
    <scope>NUCLEOTIDE SEQUENCE [LARGE SCALE GENOMIC DNA]</scope>
</reference>
<dbReference type="Proteomes" id="UP000041254">
    <property type="component" value="Unassembled WGS sequence"/>
</dbReference>
<protein>
    <recommendedName>
        <fullName evidence="2">Dynein heavy chain AAA module D4 domain-containing protein</fullName>
    </recommendedName>
</protein>
<feature type="region of interest" description="Disordered" evidence="1">
    <location>
        <begin position="96"/>
        <end position="116"/>
    </location>
</feature>
<gene>
    <name evidence="3" type="ORF">Vbra_1821</name>
</gene>
<dbReference type="AlphaFoldDB" id="A0A0G4H0R2"/>
<dbReference type="Pfam" id="PF12780">
    <property type="entry name" value="AAA_8"/>
    <property type="match status" value="1"/>
</dbReference>
<evidence type="ECO:0000256" key="1">
    <source>
        <dbReference type="SAM" id="MobiDB-lite"/>
    </source>
</evidence>
<dbReference type="STRING" id="1169540.A0A0G4H0R2"/>
<name>A0A0G4H0R2_VITBC</name>
<keyword evidence="4" id="KW-1185">Reference proteome</keyword>
<dbReference type="OrthoDB" id="444750at2759"/>
<evidence type="ECO:0000313" key="4">
    <source>
        <dbReference type="Proteomes" id="UP000041254"/>
    </source>
</evidence>
<accession>A0A0G4H0R2</accession>
<dbReference type="Gene3D" id="3.40.50.300">
    <property type="entry name" value="P-loop containing nucleotide triphosphate hydrolases"/>
    <property type="match status" value="1"/>
</dbReference>
<dbReference type="GO" id="GO:0045505">
    <property type="term" value="F:dynein intermediate chain binding"/>
    <property type="evidence" value="ECO:0007669"/>
    <property type="project" value="InterPro"/>
</dbReference>